<evidence type="ECO:0000256" key="8">
    <source>
        <dbReference type="ARBA" id="ARBA00038436"/>
    </source>
</evidence>
<evidence type="ECO:0000256" key="6">
    <source>
        <dbReference type="ARBA" id="ARBA00022989"/>
    </source>
</evidence>
<dbReference type="OrthoDB" id="7843639at2"/>
<dbReference type="AlphaFoldDB" id="A0A231UWM8"/>
<feature type="transmembrane region" description="Helical" evidence="9">
    <location>
        <begin position="69"/>
        <end position="88"/>
    </location>
</feature>
<evidence type="ECO:0000256" key="3">
    <source>
        <dbReference type="ARBA" id="ARBA00022475"/>
    </source>
</evidence>
<evidence type="ECO:0000256" key="9">
    <source>
        <dbReference type="RuleBase" id="RU369079"/>
    </source>
</evidence>
<proteinExistence type="inferred from homology"/>
<feature type="transmembrane region" description="Helical" evidence="9">
    <location>
        <begin position="180"/>
        <end position="205"/>
    </location>
</feature>
<keyword evidence="5 9" id="KW-0812">Transmembrane</keyword>
<name>A0A231UWM8_9HYPH</name>
<feature type="domain" description="Tripartite ATP-independent periplasmic transporters DctQ component" evidence="10">
    <location>
        <begin position="43"/>
        <end position="206"/>
    </location>
</feature>
<comment type="similarity">
    <text evidence="8 9">Belongs to the TRAP transporter small permease family.</text>
</comment>
<organism evidence="11 12">
    <name type="scientific">Notoacmeibacter marinus</name>
    <dbReference type="NCBI Taxonomy" id="1876515"/>
    <lineage>
        <taxon>Bacteria</taxon>
        <taxon>Pseudomonadati</taxon>
        <taxon>Pseudomonadota</taxon>
        <taxon>Alphaproteobacteria</taxon>
        <taxon>Hyphomicrobiales</taxon>
        <taxon>Notoacmeibacteraceae</taxon>
        <taxon>Notoacmeibacter</taxon>
    </lineage>
</organism>
<dbReference type="GO" id="GO:0022857">
    <property type="term" value="F:transmembrane transporter activity"/>
    <property type="evidence" value="ECO:0007669"/>
    <property type="project" value="UniProtKB-UniRule"/>
</dbReference>
<evidence type="ECO:0000256" key="1">
    <source>
        <dbReference type="ARBA" id="ARBA00004429"/>
    </source>
</evidence>
<feature type="transmembrane region" description="Helical" evidence="9">
    <location>
        <begin position="108"/>
        <end position="131"/>
    </location>
</feature>
<comment type="subcellular location">
    <subcellularLocation>
        <location evidence="1 9">Cell inner membrane</location>
        <topology evidence="1 9">Multi-pass membrane protein</topology>
    </subcellularLocation>
</comment>
<evidence type="ECO:0000256" key="2">
    <source>
        <dbReference type="ARBA" id="ARBA00022448"/>
    </source>
</evidence>
<keyword evidence="3" id="KW-1003">Cell membrane</keyword>
<sequence length="231" mass="25498">MELLWPSVLLAILIIGLFLAERRWPAGVAKLEENIVASLLALITLISFAQVVARYGFNSGWGGALEMTRILFAWLILFGMSYGVRIGLHLGVDAIIRLFPRPLFKAAAIFGALCTLAYGLILLHSGFLAMVGADVGGNWRQSGAIGYWNFMFDRGTGLDDLRYPTWVSETFGVQERVQRWVAYLMLPVGLALLSFRSLQAVIAIARGDRELIVASHEAEELVSENLNALKE</sequence>
<evidence type="ECO:0000259" key="10">
    <source>
        <dbReference type="Pfam" id="PF04290"/>
    </source>
</evidence>
<keyword evidence="2 9" id="KW-0813">Transport</keyword>
<comment type="function">
    <text evidence="9">Part of the tripartite ATP-independent periplasmic (TRAP) transport system.</text>
</comment>
<dbReference type="GO" id="GO:0015740">
    <property type="term" value="P:C4-dicarboxylate transport"/>
    <property type="evidence" value="ECO:0007669"/>
    <property type="project" value="TreeGrafter"/>
</dbReference>
<evidence type="ECO:0000256" key="7">
    <source>
        <dbReference type="ARBA" id="ARBA00023136"/>
    </source>
</evidence>
<dbReference type="EMBL" id="NBYO01000002">
    <property type="protein sequence ID" value="OXT00345.1"/>
    <property type="molecule type" value="Genomic_DNA"/>
</dbReference>
<gene>
    <name evidence="11" type="ORF">B7H23_09380</name>
</gene>
<accession>A0A231UWM8</accession>
<dbReference type="RefSeq" id="WP_094077174.1">
    <property type="nucleotide sequence ID" value="NZ_NBYO01000002.1"/>
</dbReference>
<evidence type="ECO:0000256" key="5">
    <source>
        <dbReference type="ARBA" id="ARBA00022692"/>
    </source>
</evidence>
<evidence type="ECO:0000256" key="4">
    <source>
        <dbReference type="ARBA" id="ARBA00022519"/>
    </source>
</evidence>
<evidence type="ECO:0000313" key="11">
    <source>
        <dbReference type="EMBL" id="OXT00345.1"/>
    </source>
</evidence>
<comment type="subunit">
    <text evidence="9">The complex comprises the extracytoplasmic solute receptor protein and the two transmembrane proteins.</text>
</comment>
<reference evidence="12" key="1">
    <citation type="journal article" date="2017" name="Int. J. Syst. Evol. Microbiol.">
        <title>Notoacmeibacter marinus gen. nov., sp. nov., isolated from the gut of a limpet and proposal of Notoacmeibacteraceae fam. nov. in the order Rhizobiales of the class Alphaproteobacteria.</title>
        <authorList>
            <person name="Huang Z."/>
            <person name="Guo F."/>
            <person name="Lai Q."/>
        </authorList>
    </citation>
    <scope>NUCLEOTIDE SEQUENCE [LARGE SCALE GENOMIC DNA]</scope>
    <source>
        <strain evidence="12">XMTR2A4</strain>
    </source>
</reference>
<keyword evidence="6 9" id="KW-1133">Transmembrane helix</keyword>
<dbReference type="Proteomes" id="UP000215405">
    <property type="component" value="Unassembled WGS sequence"/>
</dbReference>
<keyword evidence="7 9" id="KW-0472">Membrane</keyword>
<evidence type="ECO:0000313" key="12">
    <source>
        <dbReference type="Proteomes" id="UP000215405"/>
    </source>
</evidence>
<dbReference type="InterPro" id="IPR055348">
    <property type="entry name" value="DctQ"/>
</dbReference>
<keyword evidence="4 9" id="KW-0997">Cell inner membrane</keyword>
<feature type="transmembrane region" description="Helical" evidence="9">
    <location>
        <begin position="36"/>
        <end position="57"/>
    </location>
</feature>
<dbReference type="GO" id="GO:0005886">
    <property type="term" value="C:plasma membrane"/>
    <property type="evidence" value="ECO:0007669"/>
    <property type="project" value="UniProtKB-SubCell"/>
</dbReference>
<dbReference type="InterPro" id="IPR007387">
    <property type="entry name" value="TRAP_DctQ"/>
</dbReference>
<keyword evidence="12" id="KW-1185">Reference proteome</keyword>
<dbReference type="PANTHER" id="PTHR35011:SF2">
    <property type="entry name" value="2,3-DIKETO-L-GULONATE TRAP TRANSPORTER SMALL PERMEASE PROTEIN YIAM"/>
    <property type="match status" value="1"/>
</dbReference>
<comment type="caution">
    <text evidence="11">The sequence shown here is derived from an EMBL/GenBank/DDBJ whole genome shotgun (WGS) entry which is preliminary data.</text>
</comment>
<dbReference type="PANTHER" id="PTHR35011">
    <property type="entry name" value="2,3-DIKETO-L-GULONATE TRAP TRANSPORTER SMALL PERMEASE PROTEIN YIAM"/>
    <property type="match status" value="1"/>
</dbReference>
<protein>
    <recommendedName>
        <fullName evidence="9">TRAP transporter small permease protein</fullName>
    </recommendedName>
</protein>
<dbReference type="Pfam" id="PF04290">
    <property type="entry name" value="DctQ"/>
    <property type="match status" value="1"/>
</dbReference>